<dbReference type="EMBL" id="KV423987">
    <property type="protein sequence ID" value="KZT55856.1"/>
    <property type="molecule type" value="Genomic_DNA"/>
</dbReference>
<dbReference type="AlphaFoldDB" id="A0A165EZ94"/>
<sequence>LQKQLPPGATLVPLILGSDKTLLTQHTGDRYGYPVYLSIGNLPKAVHRAPTQQAIVLLGYLPTNKFDNLGLSDERAKIARHRLFHQCVSHLLKETIGPGREGMVLMSSDGVSRLCFPVLAGWIADYPEQCLVTCTQYLRCP</sequence>
<organism evidence="1 2">
    <name type="scientific">Calocera cornea HHB12733</name>
    <dbReference type="NCBI Taxonomy" id="1353952"/>
    <lineage>
        <taxon>Eukaryota</taxon>
        <taxon>Fungi</taxon>
        <taxon>Dikarya</taxon>
        <taxon>Basidiomycota</taxon>
        <taxon>Agaricomycotina</taxon>
        <taxon>Dacrymycetes</taxon>
        <taxon>Dacrymycetales</taxon>
        <taxon>Dacrymycetaceae</taxon>
        <taxon>Calocera</taxon>
    </lineage>
</organism>
<reference evidence="1 2" key="1">
    <citation type="journal article" date="2016" name="Mol. Biol. Evol.">
        <title>Comparative Genomics of Early-Diverging Mushroom-Forming Fungi Provides Insights into the Origins of Lignocellulose Decay Capabilities.</title>
        <authorList>
            <person name="Nagy L.G."/>
            <person name="Riley R."/>
            <person name="Tritt A."/>
            <person name="Adam C."/>
            <person name="Daum C."/>
            <person name="Floudas D."/>
            <person name="Sun H."/>
            <person name="Yadav J.S."/>
            <person name="Pangilinan J."/>
            <person name="Larsson K.H."/>
            <person name="Matsuura K."/>
            <person name="Barry K."/>
            <person name="Labutti K."/>
            <person name="Kuo R."/>
            <person name="Ohm R.A."/>
            <person name="Bhattacharya S.S."/>
            <person name="Shirouzu T."/>
            <person name="Yoshinaga Y."/>
            <person name="Martin F.M."/>
            <person name="Grigoriev I.V."/>
            <person name="Hibbett D.S."/>
        </authorList>
    </citation>
    <scope>NUCLEOTIDE SEQUENCE [LARGE SCALE GENOMIC DNA]</scope>
    <source>
        <strain evidence="1 2">HHB12733</strain>
    </source>
</reference>
<dbReference type="InterPro" id="IPR041078">
    <property type="entry name" value="Plavaka"/>
</dbReference>
<keyword evidence="2" id="KW-1185">Reference proteome</keyword>
<proteinExistence type="predicted"/>
<dbReference type="Pfam" id="PF18759">
    <property type="entry name" value="Plavaka"/>
    <property type="match status" value="1"/>
</dbReference>
<dbReference type="InParanoid" id="A0A165EZ94"/>
<gene>
    <name evidence="1" type="ORF">CALCODRAFT_417254</name>
</gene>
<feature type="non-terminal residue" evidence="1">
    <location>
        <position position="1"/>
    </location>
</feature>
<protein>
    <submittedName>
        <fullName evidence="1">Uncharacterized protein</fullName>
    </submittedName>
</protein>
<accession>A0A165EZ94</accession>
<feature type="non-terminal residue" evidence="1">
    <location>
        <position position="141"/>
    </location>
</feature>
<dbReference type="STRING" id="1353952.A0A165EZ94"/>
<dbReference type="Proteomes" id="UP000076842">
    <property type="component" value="Unassembled WGS sequence"/>
</dbReference>
<dbReference type="OrthoDB" id="2418900at2759"/>
<evidence type="ECO:0000313" key="1">
    <source>
        <dbReference type="EMBL" id="KZT55856.1"/>
    </source>
</evidence>
<name>A0A165EZ94_9BASI</name>
<evidence type="ECO:0000313" key="2">
    <source>
        <dbReference type="Proteomes" id="UP000076842"/>
    </source>
</evidence>